<comment type="similarity">
    <text evidence="1">Belongs to the UDP-glycosyltransferase family.</text>
</comment>
<dbReference type="GO" id="GO:0035251">
    <property type="term" value="F:UDP-glucosyltransferase activity"/>
    <property type="evidence" value="ECO:0007669"/>
    <property type="project" value="TreeGrafter"/>
</dbReference>
<reference evidence="2" key="1">
    <citation type="submission" date="2020-10" db="EMBL/GenBank/DDBJ databases">
        <authorList>
            <person name="Han B."/>
            <person name="Lu T."/>
            <person name="Zhao Q."/>
            <person name="Huang X."/>
            <person name="Zhao Y."/>
        </authorList>
    </citation>
    <scope>NUCLEOTIDE SEQUENCE</scope>
</reference>
<dbReference type="SUPFAM" id="SSF53756">
    <property type="entry name" value="UDP-Glycosyltransferase/glycogen phosphorylase"/>
    <property type="match status" value="1"/>
</dbReference>
<evidence type="ECO:0000313" key="3">
    <source>
        <dbReference type="Proteomes" id="UP000604825"/>
    </source>
</evidence>
<dbReference type="PANTHER" id="PTHR48047">
    <property type="entry name" value="GLYCOSYLTRANSFERASE"/>
    <property type="match status" value="1"/>
</dbReference>
<keyword evidence="3" id="KW-1185">Reference proteome</keyword>
<dbReference type="EMBL" id="CAJGYO010000012">
    <property type="protein sequence ID" value="CAD6263084.1"/>
    <property type="molecule type" value="Genomic_DNA"/>
</dbReference>
<evidence type="ECO:0000256" key="1">
    <source>
        <dbReference type="ARBA" id="ARBA00009995"/>
    </source>
</evidence>
<dbReference type="Proteomes" id="UP000604825">
    <property type="component" value="Unassembled WGS sequence"/>
</dbReference>
<evidence type="ECO:0000313" key="2">
    <source>
        <dbReference type="EMBL" id="CAD6263084.1"/>
    </source>
</evidence>
<name>A0A811QY09_9POAL</name>
<dbReference type="OrthoDB" id="784167at2759"/>
<protein>
    <submittedName>
        <fullName evidence="2">Uncharacterized protein</fullName>
    </submittedName>
</protein>
<accession>A0A811QY09</accession>
<proteinExistence type="inferred from homology"/>
<dbReference type="Gene3D" id="3.40.50.2000">
    <property type="entry name" value="Glycogen Phosphorylase B"/>
    <property type="match status" value="1"/>
</dbReference>
<dbReference type="AlphaFoldDB" id="A0A811QY09"/>
<dbReference type="PANTHER" id="PTHR48047:SF168">
    <property type="entry name" value="GLYCOSYLTRANSFERASE"/>
    <property type="match status" value="1"/>
</dbReference>
<sequence length="190" mass="20759">MEGATKPAHFVLFPWTGTISHVIPMTDLGCLLASHGAEVTIITTPVNAAIAQSRVDRAPVSRSHGAAAITVTAVPFPAADAGLPEGCERMDMLRSQDEVPRYFVANRAFGEAVARYCLGEAPRRRPSCIISGMCQTWVLGLARELGVPYYVFHGFGAFALLCIEYLYKHRPHEAVTWDDELFDVPALLPF</sequence>
<gene>
    <name evidence="2" type="ORF">NCGR_LOCUS46405</name>
</gene>
<comment type="caution">
    <text evidence="2">The sequence shown here is derived from an EMBL/GenBank/DDBJ whole genome shotgun (WGS) entry which is preliminary data.</text>
</comment>
<organism evidence="2 3">
    <name type="scientific">Miscanthus lutarioriparius</name>
    <dbReference type="NCBI Taxonomy" id="422564"/>
    <lineage>
        <taxon>Eukaryota</taxon>
        <taxon>Viridiplantae</taxon>
        <taxon>Streptophyta</taxon>
        <taxon>Embryophyta</taxon>
        <taxon>Tracheophyta</taxon>
        <taxon>Spermatophyta</taxon>
        <taxon>Magnoliopsida</taxon>
        <taxon>Liliopsida</taxon>
        <taxon>Poales</taxon>
        <taxon>Poaceae</taxon>
        <taxon>PACMAD clade</taxon>
        <taxon>Panicoideae</taxon>
        <taxon>Andropogonodae</taxon>
        <taxon>Andropogoneae</taxon>
        <taxon>Saccharinae</taxon>
        <taxon>Miscanthus</taxon>
    </lineage>
</organism>